<accession>A0A1M4ZT25</accession>
<evidence type="ECO:0000313" key="2">
    <source>
        <dbReference type="Proteomes" id="UP000184476"/>
    </source>
</evidence>
<name>A0A1M4ZT25_9BACL</name>
<evidence type="ECO:0000313" key="1">
    <source>
        <dbReference type="EMBL" id="SHF20967.1"/>
    </source>
</evidence>
<keyword evidence="2" id="KW-1185">Reference proteome</keyword>
<organism evidence="1 2">
    <name type="scientific">Seinonella peptonophila</name>
    <dbReference type="NCBI Taxonomy" id="112248"/>
    <lineage>
        <taxon>Bacteria</taxon>
        <taxon>Bacillati</taxon>
        <taxon>Bacillota</taxon>
        <taxon>Bacilli</taxon>
        <taxon>Bacillales</taxon>
        <taxon>Thermoactinomycetaceae</taxon>
        <taxon>Seinonella</taxon>
    </lineage>
</organism>
<reference evidence="1 2" key="1">
    <citation type="submission" date="2016-11" db="EMBL/GenBank/DDBJ databases">
        <authorList>
            <person name="Jaros S."/>
            <person name="Januszkiewicz K."/>
            <person name="Wedrychowicz H."/>
        </authorList>
    </citation>
    <scope>NUCLEOTIDE SEQUENCE [LARGE SCALE GENOMIC DNA]</scope>
    <source>
        <strain evidence="1 2">DSM 44666</strain>
    </source>
</reference>
<dbReference type="EMBL" id="FQVL01000010">
    <property type="protein sequence ID" value="SHF20967.1"/>
    <property type="molecule type" value="Genomic_DNA"/>
</dbReference>
<gene>
    <name evidence="1" type="ORF">SAMN05444392_11091</name>
</gene>
<dbReference type="Proteomes" id="UP000184476">
    <property type="component" value="Unassembled WGS sequence"/>
</dbReference>
<protein>
    <submittedName>
        <fullName evidence="1">Uncharacterized protein</fullName>
    </submittedName>
</protein>
<proteinExistence type="predicted"/>
<sequence length="48" mass="5109">MAMSGQVIELTNITINHAVEGQVALEDHVALDVEVDVGAGVKDLFIFV</sequence>
<dbReference type="AlphaFoldDB" id="A0A1M4ZT25"/>